<evidence type="ECO:0000313" key="2">
    <source>
        <dbReference type="EMBL" id="TWT61982.1"/>
    </source>
</evidence>
<dbReference type="EMBL" id="SJPG01000001">
    <property type="protein sequence ID" value="TWT61982.1"/>
    <property type="molecule type" value="Genomic_DNA"/>
</dbReference>
<evidence type="ECO:0008006" key="4">
    <source>
        <dbReference type="Google" id="ProtNLM"/>
    </source>
</evidence>
<dbReference type="RefSeq" id="WP_146503892.1">
    <property type="nucleotide sequence ID" value="NZ_SJPG01000001.1"/>
</dbReference>
<reference evidence="2 3" key="1">
    <citation type="submission" date="2019-02" db="EMBL/GenBank/DDBJ databases">
        <title>Deep-cultivation of Planctomycetes and their phenomic and genomic characterization uncovers novel biology.</title>
        <authorList>
            <person name="Wiegand S."/>
            <person name="Jogler M."/>
            <person name="Boedeker C."/>
            <person name="Pinto D."/>
            <person name="Vollmers J."/>
            <person name="Rivas-Marin E."/>
            <person name="Kohn T."/>
            <person name="Peeters S.H."/>
            <person name="Heuer A."/>
            <person name="Rast P."/>
            <person name="Oberbeckmann S."/>
            <person name="Bunk B."/>
            <person name="Jeske O."/>
            <person name="Meyerdierks A."/>
            <person name="Storesund J.E."/>
            <person name="Kallscheuer N."/>
            <person name="Luecker S."/>
            <person name="Lage O.M."/>
            <person name="Pohl T."/>
            <person name="Merkel B.J."/>
            <person name="Hornburger P."/>
            <person name="Mueller R.-W."/>
            <person name="Bruemmer F."/>
            <person name="Labrenz M."/>
            <person name="Spormann A.M."/>
            <person name="Op Den Camp H."/>
            <person name="Overmann J."/>
            <person name="Amann R."/>
            <person name="Jetten M.S.M."/>
            <person name="Mascher T."/>
            <person name="Medema M.H."/>
            <person name="Devos D.P."/>
            <person name="Kaster A.-K."/>
            <person name="Ovreas L."/>
            <person name="Rohde M."/>
            <person name="Galperin M.Y."/>
            <person name="Jogler C."/>
        </authorList>
    </citation>
    <scope>NUCLEOTIDE SEQUENCE [LARGE SCALE GENOMIC DNA]</scope>
    <source>
        <strain evidence="2 3">Pan54</strain>
    </source>
</reference>
<comment type="caution">
    <text evidence="2">The sequence shown here is derived from an EMBL/GenBank/DDBJ whole genome shotgun (WGS) entry which is preliminary data.</text>
</comment>
<dbReference type="OrthoDB" id="290460at2"/>
<gene>
    <name evidence="2" type="ORF">Pan54_27210</name>
</gene>
<keyword evidence="3" id="KW-1185">Reference proteome</keyword>
<feature type="region of interest" description="Disordered" evidence="1">
    <location>
        <begin position="1"/>
        <end position="32"/>
    </location>
</feature>
<sequence>MSNDNDLSPKSPQNNASSTENDRISFSELSRGKREVLLEHEGQLYRLRLTRNGKLILNK</sequence>
<evidence type="ECO:0000256" key="1">
    <source>
        <dbReference type="SAM" id="MobiDB-lite"/>
    </source>
</evidence>
<dbReference type="AlphaFoldDB" id="A0A5C5XJM3"/>
<proteinExistence type="predicted"/>
<protein>
    <recommendedName>
        <fullName evidence="4">Hemin uptake protein hemP</fullName>
    </recommendedName>
</protein>
<feature type="compositionally biased region" description="Polar residues" evidence="1">
    <location>
        <begin position="1"/>
        <end position="19"/>
    </location>
</feature>
<name>A0A5C5XJM3_9PLAN</name>
<feature type="compositionally biased region" description="Basic and acidic residues" evidence="1">
    <location>
        <begin position="20"/>
        <end position="32"/>
    </location>
</feature>
<dbReference type="Proteomes" id="UP000316095">
    <property type="component" value="Unassembled WGS sequence"/>
</dbReference>
<dbReference type="Gene3D" id="2.10.70.10">
    <property type="entry name" value="Complement Module, domain 1"/>
    <property type="match status" value="1"/>
</dbReference>
<dbReference type="InterPro" id="IPR019600">
    <property type="entry name" value="Hemin_uptake_protein_HemP"/>
</dbReference>
<dbReference type="Pfam" id="PF10636">
    <property type="entry name" value="hemP"/>
    <property type="match status" value="1"/>
</dbReference>
<accession>A0A5C5XJM3</accession>
<organism evidence="2 3">
    <name type="scientific">Rubinisphaera italica</name>
    <dbReference type="NCBI Taxonomy" id="2527969"/>
    <lineage>
        <taxon>Bacteria</taxon>
        <taxon>Pseudomonadati</taxon>
        <taxon>Planctomycetota</taxon>
        <taxon>Planctomycetia</taxon>
        <taxon>Planctomycetales</taxon>
        <taxon>Planctomycetaceae</taxon>
        <taxon>Rubinisphaera</taxon>
    </lineage>
</organism>
<evidence type="ECO:0000313" key="3">
    <source>
        <dbReference type="Proteomes" id="UP000316095"/>
    </source>
</evidence>